<dbReference type="InterPro" id="IPR000504">
    <property type="entry name" value="RRM_dom"/>
</dbReference>
<dbReference type="SUPFAM" id="SSF54928">
    <property type="entry name" value="RNA-binding domain, RBD"/>
    <property type="match status" value="1"/>
</dbReference>
<evidence type="ECO:0000259" key="4">
    <source>
        <dbReference type="PROSITE" id="PS50102"/>
    </source>
</evidence>
<feature type="region of interest" description="Disordered" evidence="3">
    <location>
        <begin position="1"/>
        <end position="59"/>
    </location>
</feature>
<dbReference type="CDD" id="cd12249">
    <property type="entry name" value="RRM1_hnRNPR_like"/>
    <property type="match status" value="1"/>
</dbReference>
<dbReference type="Gene3D" id="3.30.70.330">
    <property type="match status" value="2"/>
</dbReference>
<dbReference type="FunFam" id="3.30.70.330:FF:000022">
    <property type="entry name" value="APOBEC1 complementation factor isoform X1"/>
    <property type="match status" value="1"/>
</dbReference>
<organism evidence="5 6">
    <name type="scientific">Penaeus vannamei</name>
    <name type="common">Whiteleg shrimp</name>
    <name type="synonym">Litopenaeus vannamei</name>
    <dbReference type="NCBI Taxonomy" id="6689"/>
    <lineage>
        <taxon>Eukaryota</taxon>
        <taxon>Metazoa</taxon>
        <taxon>Ecdysozoa</taxon>
        <taxon>Arthropoda</taxon>
        <taxon>Crustacea</taxon>
        <taxon>Multicrustacea</taxon>
        <taxon>Malacostraca</taxon>
        <taxon>Eumalacostraca</taxon>
        <taxon>Eucarida</taxon>
        <taxon>Decapoda</taxon>
        <taxon>Dendrobranchiata</taxon>
        <taxon>Penaeoidea</taxon>
        <taxon>Penaeidae</taxon>
        <taxon>Penaeus</taxon>
    </lineage>
</organism>
<proteinExistence type="predicted"/>
<evidence type="ECO:0000313" key="5">
    <source>
        <dbReference type="EMBL" id="ROT60740.1"/>
    </source>
</evidence>
<protein>
    <submittedName>
        <fullName evidence="5">Putative RNA-binding protein 47 isoform X5</fullName>
    </submittedName>
</protein>
<dbReference type="PANTHER" id="PTHR21245">
    <property type="entry name" value="HETEROGENEOUS NUCLEAR RIBONUCLEOPROTEIN"/>
    <property type="match status" value="1"/>
</dbReference>
<dbReference type="InterPro" id="IPR012677">
    <property type="entry name" value="Nucleotide-bd_a/b_plait_sf"/>
</dbReference>
<feature type="domain" description="RRM" evidence="4">
    <location>
        <begin position="64"/>
        <end position="142"/>
    </location>
</feature>
<dbReference type="GO" id="GO:0003723">
    <property type="term" value="F:RNA binding"/>
    <property type="evidence" value="ECO:0007669"/>
    <property type="project" value="UniProtKB-UniRule"/>
</dbReference>
<evidence type="ECO:0000256" key="3">
    <source>
        <dbReference type="SAM" id="MobiDB-lite"/>
    </source>
</evidence>
<dbReference type="OrthoDB" id="3800936at2759"/>
<evidence type="ECO:0000313" key="6">
    <source>
        <dbReference type="Proteomes" id="UP000283509"/>
    </source>
</evidence>
<evidence type="ECO:0000256" key="2">
    <source>
        <dbReference type="PROSITE-ProRule" id="PRU00176"/>
    </source>
</evidence>
<accession>A0A3R7PVL5</accession>
<sequence>MRTFTPRRCAPSASKSASRPEMMERPQGSKPFLKREGSEARQQFGQRICGPPSDWAGPAPPRGSEVFIGNLPRDLYEDELIPVMEAAGVVYLARIMMDFTGATRGYAFVTYADPEAAHRATTSLNRLEIRPGRFIGVYHSFDNRRLFLGNIPKTSTRDEVMRQVKMHTEGVLDVTVHGNHKDPKKNRGYAFVRYETHRAATIARRKLLEINGHLSKAYPRVTVDWAEPEVEDMKAALHDIKTLYPTLIDHNATLDCLE</sequence>
<gene>
    <name evidence="5" type="ORF">C7M84_021694</name>
</gene>
<reference evidence="5 6" key="1">
    <citation type="submission" date="2018-04" db="EMBL/GenBank/DDBJ databases">
        <authorList>
            <person name="Zhang X."/>
            <person name="Yuan J."/>
            <person name="Li F."/>
            <person name="Xiang J."/>
        </authorList>
    </citation>
    <scope>NUCLEOTIDE SEQUENCE [LARGE SCALE GENOMIC DNA]</scope>
    <source>
        <tissue evidence="5">Muscle</tissue>
    </source>
</reference>
<dbReference type="Proteomes" id="UP000283509">
    <property type="component" value="Unassembled WGS sequence"/>
</dbReference>
<dbReference type="EMBL" id="QCYY01004591">
    <property type="protein sequence ID" value="ROT60740.1"/>
    <property type="molecule type" value="Genomic_DNA"/>
</dbReference>
<evidence type="ECO:0000256" key="1">
    <source>
        <dbReference type="ARBA" id="ARBA00022884"/>
    </source>
</evidence>
<keyword evidence="1 2" id="KW-0694">RNA-binding</keyword>
<dbReference type="SMART" id="SM00360">
    <property type="entry name" value="RRM"/>
    <property type="match status" value="2"/>
</dbReference>
<feature type="domain" description="RRM" evidence="4">
    <location>
        <begin position="144"/>
        <end position="228"/>
    </location>
</feature>
<name>A0A3R7PVL5_PENVA</name>
<dbReference type="Pfam" id="PF00076">
    <property type="entry name" value="RRM_1"/>
    <property type="match status" value="2"/>
</dbReference>
<comment type="caution">
    <text evidence="5">The sequence shown here is derived from an EMBL/GenBank/DDBJ whole genome shotgun (WGS) entry which is preliminary data.</text>
</comment>
<reference evidence="5 6" key="2">
    <citation type="submission" date="2019-01" db="EMBL/GenBank/DDBJ databases">
        <title>The decoding of complex shrimp genome reveals the adaptation for benthos swimmer, frequently molting mechanism and breeding impact on genome.</title>
        <authorList>
            <person name="Sun Y."/>
            <person name="Gao Y."/>
            <person name="Yu Y."/>
        </authorList>
    </citation>
    <scope>NUCLEOTIDE SEQUENCE [LARGE SCALE GENOMIC DNA]</scope>
    <source>
        <tissue evidence="5">Muscle</tissue>
    </source>
</reference>
<dbReference type="AlphaFoldDB" id="A0A3R7PVL5"/>
<dbReference type="InterPro" id="IPR035979">
    <property type="entry name" value="RBD_domain_sf"/>
</dbReference>
<dbReference type="PROSITE" id="PS50102">
    <property type="entry name" value="RRM"/>
    <property type="match status" value="2"/>
</dbReference>
<keyword evidence="6" id="KW-1185">Reference proteome</keyword>
<dbReference type="STRING" id="6689.A0A3R7PVL5"/>